<dbReference type="GO" id="GO:0008199">
    <property type="term" value="F:ferric iron binding"/>
    <property type="evidence" value="ECO:0007669"/>
    <property type="project" value="InterPro"/>
</dbReference>
<evidence type="ECO:0000313" key="3">
    <source>
        <dbReference type="EMBL" id="SPE19022.1"/>
    </source>
</evidence>
<dbReference type="SMART" id="SM01219">
    <property type="entry name" value="Frataxin_Cyay"/>
    <property type="match status" value="1"/>
</dbReference>
<gene>
    <name evidence="3" type="ORF">SBA5_180055</name>
</gene>
<dbReference type="SUPFAM" id="SSF55387">
    <property type="entry name" value="Frataxin/Nqo15-like"/>
    <property type="match status" value="1"/>
</dbReference>
<dbReference type="Pfam" id="PF01491">
    <property type="entry name" value="Frataxin_Cyay"/>
    <property type="match status" value="1"/>
</dbReference>
<keyword evidence="2" id="KW-0408">Iron</keyword>
<dbReference type="PROSITE" id="PS50810">
    <property type="entry name" value="FRATAXIN_2"/>
    <property type="match status" value="1"/>
</dbReference>
<reference evidence="4" key="1">
    <citation type="submission" date="2018-02" db="EMBL/GenBank/DDBJ databases">
        <authorList>
            <person name="Hausmann B."/>
        </authorList>
    </citation>
    <scope>NUCLEOTIDE SEQUENCE [LARGE SCALE GENOMIC DNA]</scope>
    <source>
        <strain evidence="4">Peat soil MAG SbA5</strain>
    </source>
</reference>
<dbReference type="OrthoDB" id="120254at2"/>
<sequence>MSDELEFRRAAETALESLKRHLMAREQEDPDGFEVKEQDGVLNILFDDPAVRFVITANAPMRQISISALATSFNLNWDSKMEEFILPRTGETLATLVNRLISEYHAPGSSHL</sequence>
<protein>
    <recommendedName>
        <fullName evidence="5">Iron donor protein CyaY</fullName>
    </recommendedName>
</protein>
<name>A0A2N9L6U4_9BACT</name>
<dbReference type="Gene3D" id="3.30.920.10">
    <property type="entry name" value="Frataxin/CyaY"/>
    <property type="match status" value="1"/>
</dbReference>
<accession>A0A2N9L6U4</accession>
<evidence type="ECO:0000256" key="1">
    <source>
        <dbReference type="ARBA" id="ARBA00008183"/>
    </source>
</evidence>
<dbReference type="GO" id="GO:0016226">
    <property type="term" value="P:iron-sulfur cluster assembly"/>
    <property type="evidence" value="ECO:0007669"/>
    <property type="project" value="InterPro"/>
</dbReference>
<evidence type="ECO:0000313" key="4">
    <source>
        <dbReference type="Proteomes" id="UP000239735"/>
    </source>
</evidence>
<organism evidence="3 4">
    <name type="scientific">Candidatus Sulfuritelmatomonas gaucii</name>
    <dbReference type="NCBI Taxonomy" id="2043161"/>
    <lineage>
        <taxon>Bacteria</taxon>
        <taxon>Pseudomonadati</taxon>
        <taxon>Acidobacteriota</taxon>
        <taxon>Terriglobia</taxon>
        <taxon>Terriglobales</taxon>
        <taxon>Acidobacteriaceae</taxon>
        <taxon>Candidatus Sulfuritelmatomonas</taxon>
    </lineage>
</organism>
<dbReference type="InterPro" id="IPR036524">
    <property type="entry name" value="Frataxin/CyaY_sf"/>
</dbReference>
<dbReference type="GO" id="GO:0005737">
    <property type="term" value="C:cytoplasm"/>
    <property type="evidence" value="ECO:0007669"/>
    <property type="project" value="UniProtKB-ARBA"/>
</dbReference>
<dbReference type="AlphaFoldDB" id="A0A2N9L6U4"/>
<dbReference type="EMBL" id="OKRB01000073">
    <property type="protein sequence ID" value="SPE19022.1"/>
    <property type="molecule type" value="Genomic_DNA"/>
</dbReference>
<dbReference type="InterPro" id="IPR002908">
    <property type="entry name" value="Frataxin/CyaY"/>
</dbReference>
<evidence type="ECO:0008006" key="5">
    <source>
        <dbReference type="Google" id="ProtNLM"/>
    </source>
</evidence>
<dbReference type="Proteomes" id="UP000239735">
    <property type="component" value="Unassembled WGS sequence"/>
</dbReference>
<comment type="similarity">
    <text evidence="1">Belongs to the frataxin family.</text>
</comment>
<proteinExistence type="inferred from homology"/>
<evidence type="ECO:0000256" key="2">
    <source>
        <dbReference type="ARBA" id="ARBA00023004"/>
    </source>
</evidence>